<evidence type="ECO:0000313" key="3">
    <source>
        <dbReference type="Proteomes" id="UP000004986"/>
    </source>
</evidence>
<dbReference type="Proteomes" id="UP000004986">
    <property type="component" value="Unassembled WGS sequence"/>
</dbReference>
<sequence>MPIQQQLLDLGDLFNFSDLSTFTQNIPIEWVASALNLSAQATIRRRRLPSDQVLWLVLGMALFRDEPVHEVARRLNICAQGLASDQLLARSGVTEARKRLGADPVESLFRQTGRHWGNERYEADDWNGLQVFAVDGALLRTPDSPELREHFGSG</sequence>
<evidence type="ECO:0000259" key="1">
    <source>
        <dbReference type="Pfam" id="PF13006"/>
    </source>
</evidence>
<comment type="caution">
    <text evidence="2">The sequence shown here is derived from an EMBL/GenBank/DDBJ whole genome shotgun (WGS) entry which is preliminary data.</text>
</comment>
<dbReference type="EMBL" id="AEAI01002471">
    <property type="protein sequence ID" value="EGH47732.1"/>
    <property type="molecule type" value="Genomic_DNA"/>
</dbReference>
<reference evidence="2 3" key="1">
    <citation type="journal article" date="2011" name="PLoS Pathog.">
        <title>Dynamic evolution of pathogenicity revealed by sequencing and comparative genomics of 19 Pseudomonas syringae isolates.</title>
        <authorList>
            <person name="Baltrus D.A."/>
            <person name="Nishimura M.T."/>
            <person name="Romanchuk A."/>
            <person name="Chang J.H."/>
            <person name="Mukhtar M.S."/>
            <person name="Cherkis K."/>
            <person name="Roach J."/>
            <person name="Grant S.R."/>
            <person name="Jones C.D."/>
            <person name="Dangl J.L."/>
        </authorList>
    </citation>
    <scope>NUCLEOTIDE SEQUENCE [LARGE SCALE GENOMIC DNA]</scope>
    <source>
        <strain evidence="2 3">1704B</strain>
    </source>
</reference>
<dbReference type="InterPro" id="IPR024473">
    <property type="entry name" value="Transposases_IS4_N"/>
</dbReference>
<dbReference type="HOGENOM" id="CLU_028400_3_0_6"/>
<organism evidence="2 3">
    <name type="scientific">Pseudomonas syringae pv. pisi str. 1704B</name>
    <dbReference type="NCBI Taxonomy" id="629263"/>
    <lineage>
        <taxon>Bacteria</taxon>
        <taxon>Pseudomonadati</taxon>
        <taxon>Pseudomonadota</taxon>
        <taxon>Gammaproteobacteria</taxon>
        <taxon>Pseudomonadales</taxon>
        <taxon>Pseudomonadaceae</taxon>
        <taxon>Pseudomonas</taxon>
        <taxon>Pseudomonas syringae</taxon>
    </lineage>
</organism>
<gene>
    <name evidence="2" type="ORF">PSYPI_37863</name>
</gene>
<feature type="non-terminal residue" evidence="2">
    <location>
        <position position="154"/>
    </location>
</feature>
<evidence type="ECO:0000313" key="2">
    <source>
        <dbReference type="EMBL" id="EGH47732.1"/>
    </source>
</evidence>
<feature type="domain" description="Transposase IS4 N-terminal" evidence="1">
    <location>
        <begin position="18"/>
        <end position="110"/>
    </location>
</feature>
<dbReference type="Pfam" id="PF13006">
    <property type="entry name" value="Nterm_IS4"/>
    <property type="match status" value="1"/>
</dbReference>
<name>F3GKX9_PSESJ</name>
<dbReference type="AlphaFoldDB" id="F3GKX9"/>
<keyword evidence="3" id="KW-1185">Reference proteome</keyword>
<dbReference type="PANTHER" id="PTHR37529">
    <property type="entry name" value="TRANSPOSASE INSG FOR INSERTION SEQUENCE ELEMENT IS4-RELATED"/>
    <property type="match status" value="1"/>
</dbReference>
<accession>F3GKX9</accession>
<protein>
    <submittedName>
        <fullName evidence="2">Transposase, IS4</fullName>
    </submittedName>
</protein>
<dbReference type="PANTHER" id="PTHR37529:SF1">
    <property type="entry name" value="TRANSPOSASE INSG FOR INSERTION SEQUENCE ELEMENT IS4-RELATED"/>
    <property type="match status" value="1"/>
</dbReference>
<proteinExistence type="predicted"/>